<keyword evidence="2" id="KW-0238">DNA-binding</keyword>
<dbReference type="RefSeq" id="WP_146388467.1">
    <property type="nucleotide sequence ID" value="NZ_VOHK01000005.1"/>
</dbReference>
<dbReference type="PANTHER" id="PTHR43132:SF2">
    <property type="entry name" value="ARSENICAL RESISTANCE OPERON REPRESSOR ARSR-RELATED"/>
    <property type="match status" value="1"/>
</dbReference>
<gene>
    <name evidence="5" type="ORF">FQY83_13435</name>
</gene>
<evidence type="ECO:0000259" key="4">
    <source>
        <dbReference type="PROSITE" id="PS50987"/>
    </source>
</evidence>
<reference evidence="5 6" key="1">
    <citation type="journal article" date="2008" name="Int. J. Syst. Evol. Microbiol.">
        <title>Luteimonas marina sp. nov., isolated from seawater.</title>
        <authorList>
            <person name="Baik K.S."/>
            <person name="Park S.C."/>
            <person name="Kim M.S."/>
            <person name="Kim E.M."/>
            <person name="Park C."/>
            <person name="Chun J."/>
            <person name="Seong C.N."/>
        </authorList>
    </citation>
    <scope>NUCLEOTIDE SEQUENCE [LARGE SCALE GENOMIC DNA]</scope>
    <source>
        <strain evidence="5 6">FR1330</strain>
    </source>
</reference>
<keyword evidence="1" id="KW-0805">Transcription regulation</keyword>
<dbReference type="AlphaFoldDB" id="A0A5C5TYW2"/>
<dbReference type="CDD" id="cd00090">
    <property type="entry name" value="HTH_ARSR"/>
    <property type="match status" value="1"/>
</dbReference>
<evidence type="ECO:0000313" key="6">
    <source>
        <dbReference type="Proteomes" id="UP000319980"/>
    </source>
</evidence>
<keyword evidence="6" id="KW-1185">Reference proteome</keyword>
<dbReference type="GO" id="GO:0003677">
    <property type="term" value="F:DNA binding"/>
    <property type="evidence" value="ECO:0007669"/>
    <property type="project" value="UniProtKB-KW"/>
</dbReference>
<dbReference type="OrthoDB" id="9796124at2"/>
<proteinExistence type="predicted"/>
<dbReference type="SUPFAM" id="SSF46785">
    <property type="entry name" value="Winged helix' DNA-binding domain"/>
    <property type="match status" value="1"/>
</dbReference>
<keyword evidence="3" id="KW-0804">Transcription</keyword>
<dbReference type="EMBL" id="VOHK01000005">
    <property type="protein sequence ID" value="TWT19351.1"/>
    <property type="molecule type" value="Genomic_DNA"/>
</dbReference>
<evidence type="ECO:0000313" key="5">
    <source>
        <dbReference type="EMBL" id="TWT19351.1"/>
    </source>
</evidence>
<dbReference type="NCBIfam" id="NF033788">
    <property type="entry name" value="HTH_metalloreg"/>
    <property type="match status" value="1"/>
</dbReference>
<dbReference type="Proteomes" id="UP000319980">
    <property type="component" value="Unassembled WGS sequence"/>
</dbReference>
<dbReference type="InterPro" id="IPR001845">
    <property type="entry name" value="HTH_ArsR_DNA-bd_dom"/>
</dbReference>
<sequence>MAKAQAKAKTGFDLEAMQEHAGDAAQLLKALANERRLQVLCLLAGGERSVGEINELLELSQSALSQHLAVLRDEGLVDTRREAQTIYYSLAPGPAGAVMETLHDIFCGGKR</sequence>
<dbReference type="PRINTS" id="PR00778">
    <property type="entry name" value="HTHARSR"/>
</dbReference>
<evidence type="ECO:0000256" key="2">
    <source>
        <dbReference type="ARBA" id="ARBA00023125"/>
    </source>
</evidence>
<accession>A0A5C5TYW2</accession>
<evidence type="ECO:0000256" key="3">
    <source>
        <dbReference type="ARBA" id="ARBA00023163"/>
    </source>
</evidence>
<protein>
    <submittedName>
        <fullName evidence="5">Winged helix-turn-helix transcriptional regulator</fullName>
    </submittedName>
</protein>
<organism evidence="5 6">
    <name type="scientific">Luteimonas marina</name>
    <dbReference type="NCBI Taxonomy" id="488485"/>
    <lineage>
        <taxon>Bacteria</taxon>
        <taxon>Pseudomonadati</taxon>
        <taxon>Pseudomonadota</taxon>
        <taxon>Gammaproteobacteria</taxon>
        <taxon>Lysobacterales</taxon>
        <taxon>Lysobacteraceae</taxon>
        <taxon>Luteimonas</taxon>
    </lineage>
</organism>
<dbReference type="InterPro" id="IPR051011">
    <property type="entry name" value="Metal_resp_trans_reg"/>
</dbReference>
<dbReference type="SMART" id="SM00418">
    <property type="entry name" value="HTH_ARSR"/>
    <property type="match status" value="1"/>
</dbReference>
<dbReference type="InterPro" id="IPR036388">
    <property type="entry name" value="WH-like_DNA-bd_sf"/>
</dbReference>
<dbReference type="PROSITE" id="PS50987">
    <property type="entry name" value="HTH_ARSR_2"/>
    <property type="match status" value="1"/>
</dbReference>
<name>A0A5C5TYW2_9GAMM</name>
<feature type="domain" description="HTH arsR-type" evidence="4">
    <location>
        <begin position="16"/>
        <end position="110"/>
    </location>
</feature>
<dbReference type="Gene3D" id="1.10.10.10">
    <property type="entry name" value="Winged helix-like DNA-binding domain superfamily/Winged helix DNA-binding domain"/>
    <property type="match status" value="1"/>
</dbReference>
<comment type="caution">
    <text evidence="5">The sequence shown here is derived from an EMBL/GenBank/DDBJ whole genome shotgun (WGS) entry which is preliminary data.</text>
</comment>
<dbReference type="GO" id="GO:0003700">
    <property type="term" value="F:DNA-binding transcription factor activity"/>
    <property type="evidence" value="ECO:0007669"/>
    <property type="project" value="InterPro"/>
</dbReference>
<evidence type="ECO:0000256" key="1">
    <source>
        <dbReference type="ARBA" id="ARBA00023015"/>
    </source>
</evidence>
<dbReference type="InterPro" id="IPR011991">
    <property type="entry name" value="ArsR-like_HTH"/>
</dbReference>
<dbReference type="PANTHER" id="PTHR43132">
    <property type="entry name" value="ARSENICAL RESISTANCE OPERON REPRESSOR ARSR-RELATED"/>
    <property type="match status" value="1"/>
</dbReference>
<dbReference type="InterPro" id="IPR036390">
    <property type="entry name" value="WH_DNA-bd_sf"/>
</dbReference>
<dbReference type="Pfam" id="PF01022">
    <property type="entry name" value="HTH_5"/>
    <property type="match status" value="1"/>
</dbReference>